<dbReference type="PANTHER" id="PTHR44757">
    <property type="entry name" value="DIGUANYLATE CYCLASE DGCP"/>
    <property type="match status" value="1"/>
</dbReference>
<dbReference type="SMART" id="SM00267">
    <property type="entry name" value="GGDEF"/>
    <property type="match status" value="1"/>
</dbReference>
<evidence type="ECO:0000256" key="1">
    <source>
        <dbReference type="SAM" id="MobiDB-lite"/>
    </source>
</evidence>
<gene>
    <name evidence="5" type="ORF">Aiant_23960</name>
</gene>
<dbReference type="SUPFAM" id="SSF141868">
    <property type="entry name" value="EAL domain-like"/>
    <property type="match status" value="1"/>
</dbReference>
<dbReference type="SUPFAM" id="SSF55073">
    <property type="entry name" value="Nucleotide cyclase"/>
    <property type="match status" value="2"/>
</dbReference>
<dbReference type="PANTHER" id="PTHR44757:SF2">
    <property type="entry name" value="BIOFILM ARCHITECTURE MAINTENANCE PROTEIN MBAA"/>
    <property type="match status" value="1"/>
</dbReference>
<dbReference type="PROSITE" id="PS50887">
    <property type="entry name" value="GGDEF"/>
    <property type="match status" value="1"/>
</dbReference>
<evidence type="ECO:0000313" key="5">
    <source>
        <dbReference type="EMBL" id="BCJ41739.1"/>
    </source>
</evidence>
<dbReference type="InterPro" id="IPR035919">
    <property type="entry name" value="EAL_sf"/>
</dbReference>
<evidence type="ECO:0000259" key="3">
    <source>
        <dbReference type="PROSITE" id="PS50883"/>
    </source>
</evidence>
<dbReference type="Gene3D" id="3.30.70.270">
    <property type="match status" value="2"/>
</dbReference>
<feature type="transmembrane region" description="Helical" evidence="2">
    <location>
        <begin position="140"/>
        <end position="158"/>
    </location>
</feature>
<feature type="transmembrane region" description="Helical" evidence="2">
    <location>
        <begin position="170"/>
        <end position="193"/>
    </location>
</feature>
<accession>A0ABN6CBJ5</accession>
<dbReference type="InterPro" id="IPR001633">
    <property type="entry name" value="EAL_dom"/>
</dbReference>
<organism evidence="5 6">
    <name type="scientific">Actinoplanes ianthinogenes</name>
    <dbReference type="NCBI Taxonomy" id="122358"/>
    <lineage>
        <taxon>Bacteria</taxon>
        <taxon>Bacillati</taxon>
        <taxon>Actinomycetota</taxon>
        <taxon>Actinomycetes</taxon>
        <taxon>Micromonosporales</taxon>
        <taxon>Micromonosporaceae</taxon>
        <taxon>Actinoplanes</taxon>
    </lineage>
</organism>
<keyword evidence="2" id="KW-0472">Membrane</keyword>
<feature type="domain" description="GGDEF" evidence="4">
    <location>
        <begin position="368"/>
        <end position="507"/>
    </location>
</feature>
<dbReference type="Gene3D" id="3.20.20.450">
    <property type="entry name" value="EAL domain"/>
    <property type="match status" value="1"/>
</dbReference>
<dbReference type="InterPro" id="IPR000160">
    <property type="entry name" value="GGDEF_dom"/>
</dbReference>
<dbReference type="Pfam" id="PF00990">
    <property type="entry name" value="GGDEF"/>
    <property type="match status" value="2"/>
</dbReference>
<dbReference type="CDD" id="cd01948">
    <property type="entry name" value="EAL"/>
    <property type="match status" value="1"/>
</dbReference>
<feature type="transmembrane region" description="Helical" evidence="2">
    <location>
        <begin position="297"/>
        <end position="315"/>
    </location>
</feature>
<dbReference type="NCBIfam" id="TIGR00254">
    <property type="entry name" value="GGDEF"/>
    <property type="match status" value="1"/>
</dbReference>
<protein>
    <recommendedName>
        <fullName evidence="7">Diguanylate cyclase (GGDEF)-like protein</fullName>
    </recommendedName>
</protein>
<evidence type="ECO:0008006" key="7">
    <source>
        <dbReference type="Google" id="ProtNLM"/>
    </source>
</evidence>
<dbReference type="Proteomes" id="UP000676967">
    <property type="component" value="Chromosome"/>
</dbReference>
<dbReference type="CDD" id="cd01949">
    <property type="entry name" value="GGDEF"/>
    <property type="match status" value="1"/>
</dbReference>
<sequence>MTAARTLVVITTARLIGTLALALAVVAVGELVGAPRLYTDTAQLAAGAIAAWACLVAARRRTGIPRNWRWLAAGGLTAWSAVRLWWVVQDLTGPDRSTDPTIFDIGFVVLPACMLIGLLGVTRTRPRPIPTSPRRDQIALLIDSVLITGSVLALGWSSSFLSPVTEWDSLTWWTAAYPIADLVLVTMVVLLLTTRPDSPAGRRPLALVGAGLLAFGVADTMRLFALGPVWLEVAGHLLGPACIALAALSPPRPAPPPVDVTALPRDWFHLLLPYVPVLVTGVVLLARTATGHPLTSFQAYLGWLGLGLVVTRQMITILDNTVLLGRVAETQRRLHHQAYHDPLTGLANRALFRERLVLALDSNRHRGTPVAVIFADLDDFKLINDTYGHAMGDRVLHAIGERLRASVRPQDLVARLGGDEFAVVLDQSDAAVSPPAPGPRGGAVSALRRVVGRQRRYVLSAAGVRVTDDVRTAGRWPRGKARPAAPRSPLRRRTDFLGGAVPSAAGFVPAPRSASPSVSDHSSGVVAPGAAASAVHGLPPGAAGVPAAGYPGVPGSPAPGSAVPAVPGSAGSDAALSAVSGSAGSDAALSAVSGSAGSDAALSAVSGSAGSDAALSAVSGSAVAGPAVSAAAGSVAADPAVPAVVASFDEREWVAEAEGVGQRVLAALREPYLIDGRSVSVGASIGLVTAEPGDQLSADLLLRRADAAMYAVKRRGKGALIRYTGPVHGPNADLPRLLAGALTGGSPAAAGFEVHYQPIVRLSDRTTVAVEALARWTDPVAGPVHPDVFVTMAERTGLVAAIDDFVLNQACADAHALAERYGRPIDVHVNVSAGRLGQQGLEDAVDGALTRHAMPPERLVVEITETLRIPDLPRAAAVVERLRARGVRVALDDFGSGYNALAQLHGLPVDTVKLDSTLTDVDTAPDRAGELCRSVLVICADLGITVVGEGIETEERAAALDGLGCPLGQGYLFGPPARLTELNRPPA</sequence>
<feature type="transmembrane region" description="Helical" evidence="2">
    <location>
        <begin position="267"/>
        <end position="285"/>
    </location>
</feature>
<feature type="region of interest" description="Disordered" evidence="1">
    <location>
        <begin position="474"/>
        <end position="494"/>
    </location>
</feature>
<dbReference type="Pfam" id="PF00563">
    <property type="entry name" value="EAL"/>
    <property type="match status" value="1"/>
</dbReference>
<reference evidence="5 6" key="1">
    <citation type="submission" date="2020-08" db="EMBL/GenBank/DDBJ databases">
        <title>Whole genome shotgun sequence of Actinoplanes ianthinogenes NBRC 13996.</title>
        <authorList>
            <person name="Komaki H."/>
            <person name="Tamura T."/>
        </authorList>
    </citation>
    <scope>NUCLEOTIDE SEQUENCE [LARGE SCALE GENOMIC DNA]</scope>
    <source>
        <strain evidence="5 6">NBRC 13996</strain>
    </source>
</reference>
<dbReference type="EMBL" id="AP023356">
    <property type="protein sequence ID" value="BCJ41739.1"/>
    <property type="molecule type" value="Genomic_DNA"/>
</dbReference>
<feature type="transmembrane region" description="Helical" evidence="2">
    <location>
        <begin position="7"/>
        <end position="29"/>
    </location>
</feature>
<dbReference type="InterPro" id="IPR029787">
    <property type="entry name" value="Nucleotide_cyclase"/>
</dbReference>
<proteinExistence type="predicted"/>
<dbReference type="PROSITE" id="PS50883">
    <property type="entry name" value="EAL"/>
    <property type="match status" value="1"/>
</dbReference>
<dbReference type="InterPro" id="IPR052155">
    <property type="entry name" value="Biofilm_reg_signaling"/>
</dbReference>
<keyword evidence="2" id="KW-0812">Transmembrane</keyword>
<dbReference type="SMART" id="SM00052">
    <property type="entry name" value="EAL"/>
    <property type="match status" value="1"/>
</dbReference>
<name>A0ABN6CBJ5_9ACTN</name>
<evidence type="ECO:0000256" key="2">
    <source>
        <dbReference type="SAM" id="Phobius"/>
    </source>
</evidence>
<feature type="transmembrane region" description="Helical" evidence="2">
    <location>
        <begin position="205"/>
        <end position="225"/>
    </location>
</feature>
<feature type="domain" description="EAL" evidence="3">
    <location>
        <begin position="731"/>
        <end position="987"/>
    </location>
</feature>
<keyword evidence="2" id="KW-1133">Transmembrane helix</keyword>
<feature type="transmembrane region" description="Helical" evidence="2">
    <location>
        <begin position="100"/>
        <end position="119"/>
    </location>
</feature>
<feature type="transmembrane region" description="Helical" evidence="2">
    <location>
        <begin position="41"/>
        <end position="58"/>
    </location>
</feature>
<dbReference type="InterPro" id="IPR043128">
    <property type="entry name" value="Rev_trsase/Diguanyl_cyclase"/>
</dbReference>
<feature type="transmembrane region" description="Helical" evidence="2">
    <location>
        <begin position="70"/>
        <end position="88"/>
    </location>
</feature>
<keyword evidence="6" id="KW-1185">Reference proteome</keyword>
<evidence type="ECO:0000313" key="6">
    <source>
        <dbReference type="Proteomes" id="UP000676967"/>
    </source>
</evidence>
<evidence type="ECO:0000259" key="4">
    <source>
        <dbReference type="PROSITE" id="PS50887"/>
    </source>
</evidence>